<name>A0A288QXK6_9LACO</name>
<dbReference type="Proteomes" id="UP000254912">
    <property type="component" value="Unassembled WGS sequence"/>
</dbReference>
<organism evidence="2 3">
    <name type="scientific">Weissella soli</name>
    <dbReference type="NCBI Taxonomy" id="155866"/>
    <lineage>
        <taxon>Bacteria</taxon>
        <taxon>Bacillati</taxon>
        <taxon>Bacillota</taxon>
        <taxon>Bacilli</taxon>
        <taxon>Lactobacillales</taxon>
        <taxon>Lactobacillaceae</taxon>
        <taxon>Weissella</taxon>
    </lineage>
</organism>
<dbReference type="GeneID" id="94546464"/>
<dbReference type="PROSITE" id="PS50977">
    <property type="entry name" value="HTH_TETR_2"/>
    <property type="match status" value="1"/>
</dbReference>
<dbReference type="AlphaFoldDB" id="A0A288QXK6"/>
<evidence type="ECO:0000313" key="2">
    <source>
        <dbReference type="EMBL" id="RDL05374.1"/>
    </source>
</evidence>
<protein>
    <submittedName>
        <fullName evidence="2">TetR family transcriptional regulator</fullName>
    </submittedName>
</protein>
<dbReference type="Gene3D" id="1.10.357.10">
    <property type="entry name" value="Tetracycline Repressor, domain 2"/>
    <property type="match status" value="1"/>
</dbReference>
<dbReference type="SUPFAM" id="SSF46689">
    <property type="entry name" value="Homeodomain-like"/>
    <property type="match status" value="1"/>
</dbReference>
<gene>
    <name evidence="2" type="ORF">DFP99_1331</name>
</gene>
<keyword evidence="1" id="KW-0238">DNA-binding</keyword>
<dbReference type="RefSeq" id="WP_070230473.1">
    <property type="nucleotide sequence ID" value="NZ_BJYO01000004.1"/>
</dbReference>
<evidence type="ECO:0000256" key="1">
    <source>
        <dbReference type="ARBA" id="ARBA00023125"/>
    </source>
</evidence>
<dbReference type="EMBL" id="QRAS01000003">
    <property type="protein sequence ID" value="RDL05374.1"/>
    <property type="molecule type" value="Genomic_DNA"/>
</dbReference>
<keyword evidence="3" id="KW-1185">Reference proteome</keyword>
<dbReference type="KEGG" id="wso:WSWS_01278"/>
<evidence type="ECO:0000313" key="3">
    <source>
        <dbReference type="Proteomes" id="UP000254912"/>
    </source>
</evidence>
<dbReference type="InterPro" id="IPR001647">
    <property type="entry name" value="HTH_TetR"/>
</dbReference>
<dbReference type="Pfam" id="PF00440">
    <property type="entry name" value="TetR_N"/>
    <property type="match status" value="1"/>
</dbReference>
<dbReference type="OrthoDB" id="9810250at2"/>
<dbReference type="InterPro" id="IPR009057">
    <property type="entry name" value="Homeodomain-like_sf"/>
</dbReference>
<comment type="caution">
    <text evidence="2">The sequence shown here is derived from an EMBL/GenBank/DDBJ whole genome shotgun (WGS) entry which is preliminary data.</text>
</comment>
<sequence>MESLDQTQSQIVAAAIQLFSENPDKKPSITEIAKVAHVHRNTFYHYFETRSEVVFAIFSELFSFPANEMLPFSELVTQFLDIIDEHRLLFVHLANFHETFDVEMLTVFMQGVGKMTFFEALSSAERQLLYYSMVGVLTGWIKNPDRIKKDDVRTFLLRSSAWNTPDETKKISR</sequence>
<reference evidence="2 3" key="1">
    <citation type="submission" date="2018-07" db="EMBL/GenBank/DDBJ databases">
        <title>Genomic Encyclopedia of Type Strains, Phase III (KMG-III): the genomes of soil and plant-associated and newly described type strains.</title>
        <authorList>
            <person name="Whitman W."/>
        </authorList>
    </citation>
    <scope>NUCLEOTIDE SEQUENCE [LARGE SCALE GENOMIC DNA]</scope>
    <source>
        <strain evidence="2 3">CECT 7031</strain>
    </source>
</reference>
<accession>A0A288QXK6</accession>
<proteinExistence type="predicted"/>
<dbReference type="GO" id="GO:0003677">
    <property type="term" value="F:DNA binding"/>
    <property type="evidence" value="ECO:0007669"/>
    <property type="project" value="UniProtKB-UniRule"/>
</dbReference>